<dbReference type="Gene3D" id="3.40.50.720">
    <property type="entry name" value="NAD(P)-binding Rossmann-like Domain"/>
    <property type="match status" value="1"/>
</dbReference>
<dbReference type="GO" id="GO:0061504">
    <property type="term" value="P:cyclic threonylcarbamoyladenosine biosynthetic process"/>
    <property type="evidence" value="ECO:0007669"/>
    <property type="project" value="TreeGrafter"/>
</dbReference>
<dbReference type="EMBL" id="DQZW01000128">
    <property type="protein sequence ID" value="HDL89796.1"/>
    <property type="molecule type" value="Genomic_DNA"/>
</dbReference>
<dbReference type="PANTHER" id="PTHR43267">
    <property type="entry name" value="TRNA THREONYLCARBAMOYLADENOSINE DEHYDRATASE"/>
    <property type="match status" value="1"/>
</dbReference>
<dbReference type="GO" id="GO:0061503">
    <property type="term" value="F:tRNA threonylcarbamoyladenosine dehydratase"/>
    <property type="evidence" value="ECO:0007669"/>
    <property type="project" value="TreeGrafter"/>
</dbReference>
<name>A0A7C1AXW8_9BACT</name>
<dbReference type="AlphaFoldDB" id="A0A7C1AXW8"/>
<evidence type="ECO:0000259" key="1">
    <source>
        <dbReference type="Pfam" id="PF00899"/>
    </source>
</evidence>
<feature type="non-terminal residue" evidence="2">
    <location>
        <position position="1"/>
    </location>
</feature>
<proteinExistence type="predicted"/>
<dbReference type="InterPro" id="IPR035985">
    <property type="entry name" value="Ubiquitin-activating_enz"/>
</dbReference>
<comment type="caution">
    <text evidence="2">The sequence shown here is derived from an EMBL/GenBank/DDBJ whole genome shotgun (WGS) entry which is preliminary data.</text>
</comment>
<dbReference type="SUPFAM" id="SSF69572">
    <property type="entry name" value="Activating enzymes of the ubiquitin-like proteins"/>
    <property type="match status" value="1"/>
</dbReference>
<dbReference type="InterPro" id="IPR000594">
    <property type="entry name" value="ThiF_NAD_FAD-bd"/>
</dbReference>
<accession>A0A7C1AXW8</accession>
<dbReference type="PANTHER" id="PTHR43267:SF1">
    <property type="entry name" value="TRNA THREONYLCARBAMOYLADENOSINE DEHYDRATASE"/>
    <property type="match status" value="1"/>
</dbReference>
<dbReference type="Pfam" id="PF00899">
    <property type="entry name" value="ThiF"/>
    <property type="match status" value="1"/>
</dbReference>
<organism evidence="2">
    <name type="scientific">Thermodesulforhabdus norvegica</name>
    <dbReference type="NCBI Taxonomy" id="39841"/>
    <lineage>
        <taxon>Bacteria</taxon>
        <taxon>Pseudomonadati</taxon>
        <taxon>Thermodesulfobacteriota</taxon>
        <taxon>Syntrophobacteria</taxon>
        <taxon>Syntrophobacterales</taxon>
        <taxon>Thermodesulforhabdaceae</taxon>
        <taxon>Thermodesulforhabdus</taxon>
    </lineage>
</organism>
<dbReference type="InterPro" id="IPR045886">
    <property type="entry name" value="ThiF/MoeB/HesA"/>
</dbReference>
<protein>
    <recommendedName>
        <fullName evidence="1">THIF-type NAD/FAD binding fold domain-containing protein</fullName>
    </recommendedName>
</protein>
<feature type="domain" description="THIF-type NAD/FAD binding fold" evidence="1">
    <location>
        <begin position="97"/>
        <end position="313"/>
    </location>
</feature>
<sequence>AASCSPVSGFGRAKGRRKAFHYFWDSSTYSPFESEDTMKEVIELLVKHVRPFKVGSREYTVVDDCVILEVARDLALPPWKVAGDGLEEGIVPLRYAKNLGALSTWEQARICRSCMLICGCGGLGGAIVHLAARLGFGRLVCVDPDKFVPSNANRQWFYFSFTDGKSKARSVAEFVEDINPLVAVNCMESRVSSDHLKGVDVVIDALDNVPDRVELARFCETRRLPLIHGAVRGWWGQVCTLISEHVRIMSEIYSESRGSGLEEELGVMAPVVSIVASIQVNEAVKIVAGQEPSYVLKLLYIDSEKGDFHVLPLTNVGFEAGGTSCKADI</sequence>
<dbReference type="Proteomes" id="UP000886355">
    <property type="component" value="Unassembled WGS sequence"/>
</dbReference>
<gene>
    <name evidence="2" type="ORF">ENG14_02700</name>
</gene>
<evidence type="ECO:0000313" key="2">
    <source>
        <dbReference type="EMBL" id="HDL89796.1"/>
    </source>
</evidence>
<reference evidence="2" key="1">
    <citation type="journal article" date="2020" name="mSystems">
        <title>Genome- and Community-Level Interaction Insights into Carbon Utilization and Element Cycling Functions of Hydrothermarchaeota in Hydrothermal Sediment.</title>
        <authorList>
            <person name="Zhou Z."/>
            <person name="Liu Y."/>
            <person name="Xu W."/>
            <person name="Pan J."/>
            <person name="Luo Z.H."/>
            <person name="Li M."/>
        </authorList>
    </citation>
    <scope>NUCLEOTIDE SEQUENCE [LARGE SCALE GENOMIC DNA]</scope>
    <source>
        <strain evidence="2">HyVt-19</strain>
    </source>
</reference>
<dbReference type="GO" id="GO:0008641">
    <property type="term" value="F:ubiquitin-like modifier activating enzyme activity"/>
    <property type="evidence" value="ECO:0007669"/>
    <property type="project" value="InterPro"/>
</dbReference>